<evidence type="ECO:0000256" key="1">
    <source>
        <dbReference type="ARBA" id="ARBA00004141"/>
    </source>
</evidence>
<evidence type="ECO:0000313" key="13">
    <source>
        <dbReference type="EMBL" id="SHH50073.1"/>
    </source>
</evidence>
<feature type="transmembrane region" description="Helical" evidence="12">
    <location>
        <begin position="283"/>
        <end position="302"/>
    </location>
</feature>
<evidence type="ECO:0000256" key="6">
    <source>
        <dbReference type="ARBA" id="ARBA00023002"/>
    </source>
</evidence>
<dbReference type="InterPro" id="IPR050450">
    <property type="entry name" value="COX15/CtaA_HemeA_synthase"/>
</dbReference>
<dbReference type="GO" id="GO:0006784">
    <property type="term" value="P:heme A biosynthetic process"/>
    <property type="evidence" value="ECO:0007669"/>
    <property type="project" value="InterPro"/>
</dbReference>
<keyword evidence="4" id="KW-0479">Metal-binding</keyword>
<feature type="transmembrane region" description="Helical" evidence="12">
    <location>
        <begin position="87"/>
        <end position="104"/>
    </location>
</feature>
<organism evidence="13 14">
    <name type="scientific">Stutzerimonas xanthomarina DSM 18231</name>
    <dbReference type="NCBI Taxonomy" id="1403346"/>
    <lineage>
        <taxon>Bacteria</taxon>
        <taxon>Pseudomonadati</taxon>
        <taxon>Pseudomonadota</taxon>
        <taxon>Gammaproteobacteria</taxon>
        <taxon>Pseudomonadales</taxon>
        <taxon>Pseudomonadaceae</taxon>
        <taxon>Stutzerimonas</taxon>
    </lineage>
</organism>
<evidence type="ECO:0000256" key="3">
    <source>
        <dbReference type="ARBA" id="ARBA00022692"/>
    </source>
</evidence>
<feature type="transmembrane region" description="Helical" evidence="12">
    <location>
        <begin position="308"/>
        <end position="328"/>
    </location>
</feature>
<dbReference type="GO" id="GO:0046872">
    <property type="term" value="F:metal ion binding"/>
    <property type="evidence" value="ECO:0007669"/>
    <property type="project" value="UniProtKB-KW"/>
</dbReference>
<keyword evidence="5 12" id="KW-1133">Transmembrane helix</keyword>
<accession>A0A1M5TI87</accession>
<comment type="pathway">
    <text evidence="11">Porphyrin-containing compound metabolism.</text>
</comment>
<comment type="subcellular location">
    <subcellularLocation>
        <location evidence="1">Membrane</location>
        <topology evidence="1">Multi-pass membrane protein</topology>
    </subcellularLocation>
</comment>
<dbReference type="InterPro" id="IPR003780">
    <property type="entry name" value="COX15/CtaA_fam"/>
</dbReference>
<evidence type="ECO:0000256" key="11">
    <source>
        <dbReference type="ARBA" id="ARBA00023444"/>
    </source>
</evidence>
<evidence type="ECO:0000256" key="4">
    <source>
        <dbReference type="ARBA" id="ARBA00022723"/>
    </source>
</evidence>
<keyword evidence="10" id="KW-1015">Disulfide bond</keyword>
<evidence type="ECO:0000256" key="10">
    <source>
        <dbReference type="ARBA" id="ARBA00023157"/>
    </source>
</evidence>
<feature type="transmembrane region" description="Helical" evidence="12">
    <location>
        <begin position="139"/>
        <end position="161"/>
    </location>
</feature>
<evidence type="ECO:0000256" key="9">
    <source>
        <dbReference type="ARBA" id="ARBA00023136"/>
    </source>
</evidence>
<evidence type="ECO:0000313" key="14">
    <source>
        <dbReference type="Proteomes" id="UP000184000"/>
    </source>
</evidence>
<keyword evidence="6" id="KW-0560">Oxidoreductase</keyword>
<reference evidence="13 14" key="1">
    <citation type="submission" date="2016-11" db="EMBL/GenBank/DDBJ databases">
        <authorList>
            <person name="Jaros S."/>
            <person name="Januszkiewicz K."/>
            <person name="Wedrychowicz H."/>
        </authorList>
    </citation>
    <scope>NUCLEOTIDE SEQUENCE [LARGE SCALE GENOMIC DNA]</scope>
    <source>
        <strain evidence="13 14">DSM 18231</strain>
    </source>
</reference>
<dbReference type="GO" id="GO:0016020">
    <property type="term" value="C:membrane"/>
    <property type="evidence" value="ECO:0007669"/>
    <property type="project" value="UniProtKB-SubCell"/>
</dbReference>
<keyword evidence="8" id="KW-0350">Heme biosynthesis</keyword>
<name>A0A1M5TI87_9GAMM</name>
<dbReference type="AlphaFoldDB" id="A0A1M5TI87"/>
<proteinExistence type="predicted"/>
<feature type="transmembrane region" description="Helical" evidence="12">
    <location>
        <begin position="182"/>
        <end position="200"/>
    </location>
</feature>
<dbReference type="PANTHER" id="PTHR35457:SF1">
    <property type="entry name" value="HEME A SYNTHASE"/>
    <property type="match status" value="1"/>
</dbReference>
<evidence type="ECO:0000256" key="2">
    <source>
        <dbReference type="ARBA" id="ARBA00022475"/>
    </source>
</evidence>
<keyword evidence="9 12" id="KW-0472">Membrane</keyword>
<dbReference type="PANTHER" id="PTHR35457">
    <property type="entry name" value="HEME A SYNTHASE"/>
    <property type="match status" value="1"/>
</dbReference>
<protein>
    <submittedName>
        <fullName evidence="13">Cytochrome c oxidase assembly protein subunit 15</fullName>
    </submittedName>
</protein>
<evidence type="ECO:0000256" key="5">
    <source>
        <dbReference type="ARBA" id="ARBA00022989"/>
    </source>
</evidence>
<keyword evidence="2" id="KW-1003">Cell membrane</keyword>
<dbReference type="Pfam" id="PF02628">
    <property type="entry name" value="COX15-CtaA"/>
    <property type="match status" value="1"/>
</dbReference>
<evidence type="ECO:0000256" key="7">
    <source>
        <dbReference type="ARBA" id="ARBA00023004"/>
    </source>
</evidence>
<evidence type="ECO:0000256" key="12">
    <source>
        <dbReference type="SAM" id="Phobius"/>
    </source>
</evidence>
<keyword evidence="3 12" id="KW-0812">Transmembrane</keyword>
<keyword evidence="7" id="KW-0408">Iron</keyword>
<dbReference type="Proteomes" id="UP000184000">
    <property type="component" value="Unassembled WGS sequence"/>
</dbReference>
<gene>
    <name evidence="13" type="ORF">SAMN02744645_3899</name>
</gene>
<feature type="transmembrane region" description="Helical" evidence="12">
    <location>
        <begin position="259"/>
        <end position="276"/>
    </location>
</feature>
<dbReference type="EMBL" id="FQXA01000008">
    <property type="protein sequence ID" value="SHH50073.1"/>
    <property type="molecule type" value="Genomic_DNA"/>
</dbReference>
<sequence>MRSLKEKQMAKPGYRLALVATLLAVVVVLLGAYTRLTHAGLGCPDWPGCYGFLSVPMSEDKQSLAAMRFPDAPLEVHKGWNEMVHRYFAGALGLVILGLTVQALRRRAQPGQPLKLPLLLLAVVIAQAAFGMWTVTLQLWPQVVTAHLLGGFTTLSLLFLLTLRLSGRRPAMPSVPGRLRTFALIGMIAVIFQVALGGWVSSNYAAVACTDFPTCHGQWWPQMDFANAFNLTHHDIGPNYLGGMLYGEARTAIHLTHRLGALSVTLILLALAWQLWRHGLARLAGLLVAALALQIGLGISNVLLNLPLVVAVAHNGGGALLLLVTVLINHRLHLSRGVAVARDPAPQALLNPNTTGRLDLPRA</sequence>
<dbReference type="GO" id="GO:0016491">
    <property type="term" value="F:oxidoreductase activity"/>
    <property type="evidence" value="ECO:0007669"/>
    <property type="project" value="UniProtKB-KW"/>
</dbReference>
<evidence type="ECO:0000256" key="8">
    <source>
        <dbReference type="ARBA" id="ARBA00023133"/>
    </source>
</evidence>
<feature type="transmembrane region" description="Helical" evidence="12">
    <location>
        <begin position="116"/>
        <end position="133"/>
    </location>
</feature>